<dbReference type="Proteomes" id="UP001596011">
    <property type="component" value="Unassembled WGS sequence"/>
</dbReference>
<accession>A0ABV9HCX0</accession>
<comment type="caution">
    <text evidence="1">The sequence shown here is derived from an EMBL/GenBank/DDBJ whole genome shotgun (WGS) entry which is preliminary data.</text>
</comment>
<sequence>MTAERRLVTDTPAPAWRPTGLVWTEAGAALQWLSPTGGVRASAVDLGARLSLMVGLDRRCVGLWWDGRRVPCTARAQIDAGAKSGQCDSCAAIARTRSVATDTVLDDPREFCVYLAHHGSVVKAGITATERGQARLLEQGALSSMVLSAGTLLSARRCEALLTTALGVPQQVHTARKRGARLAPGTASARAAELVAVAEQAAGLDWPPGQTRTATGPVDHTLAYGLPDGGIAAEQEIDPLQTGATINGEVVCRIGRDLYLSTPGGIVLLDTGLLQGWALNRAEDDALLTARTTPVAKPRATTEVQHDVLF</sequence>
<protein>
    <submittedName>
        <fullName evidence="1">DUF2797 domain-containing protein</fullName>
    </submittedName>
</protein>
<proteinExistence type="predicted"/>
<dbReference type="RefSeq" id="WP_377133318.1">
    <property type="nucleotide sequence ID" value="NZ_JBHSFI010000003.1"/>
</dbReference>
<organism evidence="1 2">
    <name type="scientific">Promicromonospora alba</name>
    <dbReference type="NCBI Taxonomy" id="1616110"/>
    <lineage>
        <taxon>Bacteria</taxon>
        <taxon>Bacillati</taxon>
        <taxon>Actinomycetota</taxon>
        <taxon>Actinomycetes</taxon>
        <taxon>Micrococcales</taxon>
        <taxon>Promicromonosporaceae</taxon>
        <taxon>Promicromonospora</taxon>
    </lineage>
</organism>
<dbReference type="InterPro" id="IPR021246">
    <property type="entry name" value="DUF2797"/>
</dbReference>
<keyword evidence="2" id="KW-1185">Reference proteome</keyword>
<gene>
    <name evidence="1" type="ORF">ACFO6V_06235</name>
</gene>
<evidence type="ECO:0000313" key="1">
    <source>
        <dbReference type="EMBL" id="MFC4627823.1"/>
    </source>
</evidence>
<evidence type="ECO:0000313" key="2">
    <source>
        <dbReference type="Proteomes" id="UP001596011"/>
    </source>
</evidence>
<name>A0ABV9HCX0_9MICO</name>
<reference evidence="2" key="1">
    <citation type="journal article" date="2019" name="Int. J. Syst. Evol. Microbiol.">
        <title>The Global Catalogue of Microorganisms (GCM) 10K type strain sequencing project: providing services to taxonomists for standard genome sequencing and annotation.</title>
        <authorList>
            <consortium name="The Broad Institute Genomics Platform"/>
            <consortium name="The Broad Institute Genome Sequencing Center for Infectious Disease"/>
            <person name="Wu L."/>
            <person name="Ma J."/>
        </authorList>
    </citation>
    <scope>NUCLEOTIDE SEQUENCE [LARGE SCALE GENOMIC DNA]</scope>
    <source>
        <strain evidence="2">CCUG 42722</strain>
    </source>
</reference>
<dbReference type="Pfam" id="PF10977">
    <property type="entry name" value="DUF2797"/>
    <property type="match status" value="1"/>
</dbReference>
<dbReference type="EMBL" id="JBHSFI010000003">
    <property type="protein sequence ID" value="MFC4627823.1"/>
    <property type="molecule type" value="Genomic_DNA"/>
</dbReference>